<name>A0A8X6R8X0_TRICX</name>
<gene>
    <name evidence="1" type="ORF">TNCV_1066801</name>
</gene>
<dbReference type="Proteomes" id="UP000887159">
    <property type="component" value="Unassembled WGS sequence"/>
</dbReference>
<comment type="caution">
    <text evidence="1">The sequence shown here is derived from an EMBL/GenBank/DDBJ whole genome shotgun (WGS) entry which is preliminary data.</text>
</comment>
<reference evidence="1" key="1">
    <citation type="submission" date="2020-08" db="EMBL/GenBank/DDBJ databases">
        <title>Multicomponent nature underlies the extraordinary mechanical properties of spider dragline silk.</title>
        <authorList>
            <person name="Kono N."/>
            <person name="Nakamura H."/>
            <person name="Mori M."/>
            <person name="Yoshida Y."/>
            <person name="Ohtoshi R."/>
            <person name="Malay A.D."/>
            <person name="Moran D.A.P."/>
            <person name="Tomita M."/>
            <person name="Numata K."/>
            <person name="Arakawa K."/>
        </authorList>
    </citation>
    <scope>NUCLEOTIDE SEQUENCE</scope>
</reference>
<evidence type="ECO:0000313" key="1">
    <source>
        <dbReference type="EMBL" id="GFX88264.1"/>
    </source>
</evidence>
<sequence>MSGLSGYKRDQIVAVCLDGATVTEIPTVLYILNGSVSNDIGHGSLVVKSVQYGIDILHQHLSQSVPNIFHEERSQELIPRASENPPSRGDQSTLDLLRIKRPVVVM</sequence>
<organism evidence="1 2">
    <name type="scientific">Trichonephila clavipes</name>
    <name type="common">Golden silk orbweaver</name>
    <name type="synonym">Nephila clavipes</name>
    <dbReference type="NCBI Taxonomy" id="2585209"/>
    <lineage>
        <taxon>Eukaryota</taxon>
        <taxon>Metazoa</taxon>
        <taxon>Ecdysozoa</taxon>
        <taxon>Arthropoda</taxon>
        <taxon>Chelicerata</taxon>
        <taxon>Arachnida</taxon>
        <taxon>Araneae</taxon>
        <taxon>Araneomorphae</taxon>
        <taxon>Entelegynae</taxon>
        <taxon>Araneoidea</taxon>
        <taxon>Nephilidae</taxon>
        <taxon>Trichonephila</taxon>
    </lineage>
</organism>
<protein>
    <submittedName>
        <fullName evidence="1">Uncharacterized protein</fullName>
    </submittedName>
</protein>
<dbReference type="EMBL" id="BMAU01021050">
    <property type="protein sequence ID" value="GFX88264.1"/>
    <property type="molecule type" value="Genomic_DNA"/>
</dbReference>
<accession>A0A8X6R8X0</accession>
<proteinExistence type="predicted"/>
<keyword evidence="2" id="KW-1185">Reference proteome</keyword>
<dbReference type="AlphaFoldDB" id="A0A8X6R8X0"/>
<evidence type="ECO:0000313" key="2">
    <source>
        <dbReference type="Proteomes" id="UP000887159"/>
    </source>
</evidence>